<name>A0ABS9MLI4_9FIRM</name>
<evidence type="ECO:0000313" key="2">
    <source>
        <dbReference type="EMBL" id="MCG4611674.1"/>
    </source>
</evidence>
<feature type="domain" description="Polymerase/histidinol phosphatase N-terminal" evidence="1">
    <location>
        <begin position="3"/>
        <end position="68"/>
    </location>
</feature>
<sequence>MPADLHCHTKMSDGSVGIDELVQLAKRSGLSAIAVTDHDTFSGALRAKSYGDRIGMEVLPGAEFSCMDPATGRKAHVLCYGNVRVHRLEGLCKKIGDNRRRSVSVSLQKVMRLYPITMDMVVQRAHGSSNIFKQHIMHALIDAGYADSFYGAVYEKLFRPRTGFAYCKTEYPDVHDVIAQIHDAGGIAVLAHPGIYDSYDLLEQLARDHEIEGVEVWHTRNREGDAERFMQIATQYHLIMTGGTDFHGMYSKVTHPLGTCTTPDDQLTLLKKLRVE</sequence>
<dbReference type="InterPro" id="IPR016195">
    <property type="entry name" value="Pol/histidinol_Pase-like"/>
</dbReference>
<evidence type="ECO:0000313" key="3">
    <source>
        <dbReference type="Proteomes" id="UP001298681"/>
    </source>
</evidence>
<dbReference type="Gene3D" id="1.10.150.650">
    <property type="match status" value="1"/>
</dbReference>
<dbReference type="Pfam" id="PF02811">
    <property type="entry name" value="PHP"/>
    <property type="match status" value="1"/>
</dbReference>
<dbReference type="Proteomes" id="UP001298681">
    <property type="component" value="Unassembled WGS sequence"/>
</dbReference>
<dbReference type="SUPFAM" id="SSF89550">
    <property type="entry name" value="PHP domain-like"/>
    <property type="match status" value="1"/>
</dbReference>
<protein>
    <submittedName>
        <fullName evidence="2">PHP domain-containing protein</fullName>
    </submittedName>
</protein>
<organism evidence="2 3">
    <name type="scientific">Anaeromassilibacillus senegalensis</name>
    <dbReference type="NCBI Taxonomy" id="1673717"/>
    <lineage>
        <taxon>Bacteria</taxon>
        <taxon>Bacillati</taxon>
        <taxon>Bacillota</taxon>
        <taxon>Clostridia</taxon>
        <taxon>Eubacteriales</taxon>
        <taxon>Acutalibacteraceae</taxon>
        <taxon>Anaeromassilibacillus</taxon>
    </lineage>
</organism>
<dbReference type="PANTHER" id="PTHR42924:SF3">
    <property type="entry name" value="POLYMERASE_HISTIDINOL PHOSPHATASE N-TERMINAL DOMAIN-CONTAINING PROTEIN"/>
    <property type="match status" value="1"/>
</dbReference>
<keyword evidence="3" id="KW-1185">Reference proteome</keyword>
<dbReference type="InterPro" id="IPR004013">
    <property type="entry name" value="PHP_dom"/>
</dbReference>
<evidence type="ECO:0000259" key="1">
    <source>
        <dbReference type="SMART" id="SM00481"/>
    </source>
</evidence>
<accession>A0ABS9MLI4</accession>
<dbReference type="RefSeq" id="WP_087229701.1">
    <property type="nucleotide sequence ID" value="NZ_JAKNHQ010000020.1"/>
</dbReference>
<comment type="caution">
    <text evidence="2">The sequence shown here is derived from an EMBL/GenBank/DDBJ whole genome shotgun (WGS) entry which is preliminary data.</text>
</comment>
<reference evidence="2 3" key="1">
    <citation type="submission" date="2022-01" db="EMBL/GenBank/DDBJ databases">
        <title>Collection of gut derived symbiotic bacterial strains cultured from healthy donors.</title>
        <authorList>
            <person name="Lin H."/>
            <person name="Kohout C."/>
            <person name="Waligurski E."/>
            <person name="Pamer E.G."/>
        </authorList>
    </citation>
    <scope>NUCLEOTIDE SEQUENCE [LARGE SCALE GENOMIC DNA]</scope>
    <source>
        <strain evidence="2 3">DFI.7.58</strain>
    </source>
</reference>
<dbReference type="SMART" id="SM00481">
    <property type="entry name" value="POLIIIAc"/>
    <property type="match status" value="1"/>
</dbReference>
<gene>
    <name evidence="2" type="ORF">L0P57_12130</name>
</gene>
<dbReference type="EMBL" id="JAKNHQ010000020">
    <property type="protein sequence ID" value="MCG4611674.1"/>
    <property type="molecule type" value="Genomic_DNA"/>
</dbReference>
<dbReference type="PANTHER" id="PTHR42924">
    <property type="entry name" value="EXONUCLEASE"/>
    <property type="match status" value="1"/>
</dbReference>
<proteinExistence type="predicted"/>
<dbReference type="CDD" id="cd07438">
    <property type="entry name" value="PHP_HisPPase_AMP"/>
    <property type="match status" value="1"/>
</dbReference>
<dbReference type="InterPro" id="IPR052018">
    <property type="entry name" value="PHP_domain"/>
</dbReference>
<dbReference type="Gene3D" id="3.20.20.140">
    <property type="entry name" value="Metal-dependent hydrolases"/>
    <property type="match status" value="1"/>
</dbReference>
<dbReference type="InterPro" id="IPR003141">
    <property type="entry name" value="Pol/His_phosphatase_N"/>
</dbReference>